<protein>
    <submittedName>
        <fullName evidence="2">Uncharacterized protein</fullName>
    </submittedName>
</protein>
<sequence length="252" mass="27139">MAPLMRLAQPHPPTFNAHYSRPPRTARVMVRSGGVTSRVARRHQVPTRNERTGTGTAVQGVRVVASRRGRDVTSGCALRLSAARGAQQQEQSERRQTMSIGKDKNQDSSTRTSAIGPGVVLGHGMLRTTHAAASKPVTTACAAQHRPPARPRFPSRRCCAVLQTTACAQRGDWRGPPSQHWHVTPEPSHPASRKRRDPRHPAAWLLADMATPAAAGSQARPRRLPARSRRHASTAPSGAQQWPAGPPADGGV</sequence>
<dbReference type="AlphaFoldDB" id="M7YJF3"/>
<feature type="region of interest" description="Disordered" evidence="1">
    <location>
        <begin position="1"/>
        <end position="54"/>
    </location>
</feature>
<feature type="region of interest" description="Disordered" evidence="1">
    <location>
        <begin position="82"/>
        <end position="113"/>
    </location>
</feature>
<gene>
    <name evidence="2" type="ORF">TRIUR3_23218</name>
</gene>
<evidence type="ECO:0000313" key="2">
    <source>
        <dbReference type="EMBL" id="EMS50563.1"/>
    </source>
</evidence>
<dbReference type="EMBL" id="KD229739">
    <property type="protein sequence ID" value="EMS50563.1"/>
    <property type="molecule type" value="Genomic_DNA"/>
</dbReference>
<accession>M7YJF3</accession>
<proteinExistence type="predicted"/>
<evidence type="ECO:0000256" key="1">
    <source>
        <dbReference type="SAM" id="MobiDB-lite"/>
    </source>
</evidence>
<feature type="compositionally biased region" description="Basic residues" evidence="1">
    <location>
        <begin position="220"/>
        <end position="232"/>
    </location>
</feature>
<organism evidence="2">
    <name type="scientific">Triticum urartu</name>
    <name type="common">Red wild einkorn</name>
    <name type="synonym">Crithodium urartu</name>
    <dbReference type="NCBI Taxonomy" id="4572"/>
    <lineage>
        <taxon>Eukaryota</taxon>
        <taxon>Viridiplantae</taxon>
        <taxon>Streptophyta</taxon>
        <taxon>Embryophyta</taxon>
        <taxon>Tracheophyta</taxon>
        <taxon>Spermatophyta</taxon>
        <taxon>Magnoliopsida</taxon>
        <taxon>Liliopsida</taxon>
        <taxon>Poales</taxon>
        <taxon>Poaceae</taxon>
        <taxon>BOP clade</taxon>
        <taxon>Pooideae</taxon>
        <taxon>Triticodae</taxon>
        <taxon>Triticeae</taxon>
        <taxon>Triticinae</taxon>
        <taxon>Triticum</taxon>
    </lineage>
</organism>
<feature type="compositionally biased region" description="Basic and acidic residues" evidence="1">
    <location>
        <begin position="91"/>
        <end position="106"/>
    </location>
</feature>
<reference evidence="2" key="1">
    <citation type="journal article" date="2013" name="Nature">
        <title>Draft genome of the wheat A-genome progenitor Triticum urartu.</title>
        <authorList>
            <person name="Ling H.Q."/>
            <person name="Zhao S."/>
            <person name="Liu D."/>
            <person name="Wang J."/>
            <person name="Sun H."/>
            <person name="Zhang C."/>
            <person name="Fan H."/>
            <person name="Li D."/>
            <person name="Dong L."/>
            <person name="Tao Y."/>
            <person name="Gao C."/>
            <person name="Wu H."/>
            <person name="Li Y."/>
            <person name="Cui Y."/>
            <person name="Guo X."/>
            <person name="Zheng S."/>
            <person name="Wang B."/>
            <person name="Yu K."/>
            <person name="Liang Q."/>
            <person name="Yang W."/>
            <person name="Lou X."/>
            <person name="Chen J."/>
            <person name="Feng M."/>
            <person name="Jian J."/>
            <person name="Zhang X."/>
            <person name="Luo G."/>
            <person name="Jiang Y."/>
            <person name="Liu J."/>
            <person name="Wang Z."/>
            <person name="Sha Y."/>
            <person name="Zhang B."/>
            <person name="Wu H."/>
            <person name="Tang D."/>
            <person name="Shen Q."/>
            <person name="Xue P."/>
            <person name="Zou S."/>
            <person name="Wang X."/>
            <person name="Liu X."/>
            <person name="Wang F."/>
            <person name="Yang Y."/>
            <person name="An X."/>
            <person name="Dong Z."/>
            <person name="Zhang K."/>
            <person name="Zhang X."/>
            <person name="Luo M.C."/>
            <person name="Dvorak J."/>
            <person name="Tong Y."/>
            <person name="Wang J."/>
            <person name="Yang H."/>
            <person name="Li Z."/>
            <person name="Wang D."/>
            <person name="Zhang A."/>
            <person name="Wang J."/>
        </authorList>
    </citation>
    <scope>NUCLEOTIDE SEQUENCE</scope>
</reference>
<name>M7YJF3_TRIUA</name>
<feature type="region of interest" description="Disordered" evidence="1">
    <location>
        <begin position="170"/>
        <end position="252"/>
    </location>
</feature>